<evidence type="ECO:0000313" key="2">
    <source>
        <dbReference type="Proteomes" id="UP000195607"/>
    </source>
</evidence>
<accession>A0A1N5VXL5</accession>
<dbReference type="EMBL" id="LT671858">
    <property type="protein sequence ID" value="SIM77310.1"/>
    <property type="molecule type" value="Genomic_DNA"/>
</dbReference>
<proteinExistence type="predicted"/>
<dbReference type="AlphaFoldDB" id="A0A1N5VXL5"/>
<dbReference type="GeneID" id="41588787"/>
<dbReference type="Gene3D" id="3.40.720.10">
    <property type="entry name" value="Alkaline Phosphatase, subunit A"/>
    <property type="match status" value="1"/>
</dbReference>
<dbReference type="RefSeq" id="WP_148690008.1">
    <property type="nucleotide sequence ID" value="NZ_LT671858.1"/>
</dbReference>
<dbReference type="InterPro" id="IPR002591">
    <property type="entry name" value="Phosphodiest/P_Trfase"/>
</dbReference>
<dbReference type="Pfam" id="PF01663">
    <property type="entry name" value="Phosphodiest"/>
    <property type="match status" value="1"/>
</dbReference>
<evidence type="ECO:0000313" key="1">
    <source>
        <dbReference type="EMBL" id="SIM77310.1"/>
    </source>
</evidence>
<protein>
    <submittedName>
        <fullName evidence="1">Type I phosphodiesterase/nucleotide pyrophosphatase</fullName>
    </submittedName>
</protein>
<organism evidence="1 2">
    <name type="scientific">Cuniculiplasma divulgatum</name>
    <dbReference type="NCBI Taxonomy" id="1673428"/>
    <lineage>
        <taxon>Archaea</taxon>
        <taxon>Methanobacteriati</taxon>
        <taxon>Thermoplasmatota</taxon>
        <taxon>Thermoplasmata</taxon>
        <taxon>Thermoplasmatales</taxon>
        <taxon>Cuniculiplasmataceae</taxon>
        <taxon>Cuniculiplasma</taxon>
    </lineage>
</organism>
<gene>
    <name evidence="1" type="ORF">CSP5_1545</name>
</gene>
<name>A0A1N5VXL5_9ARCH</name>
<dbReference type="InterPro" id="IPR017850">
    <property type="entry name" value="Alkaline_phosphatase_core_sf"/>
</dbReference>
<dbReference type="Proteomes" id="UP000195607">
    <property type="component" value="Chromosome I"/>
</dbReference>
<sequence>MESNDLVLPNYENGSLYNLAQSVMTSLELRPHNNCLKVLPVDGKKMSVVLIDGFGYLAGVKAGIIEDGEPYLTSVFPSITTTALVTLMSGQLPGDHCVLGGTTFVKKFGTIIDNFQFSPVYSKGKDSLKEFGSMKDTYKVENTVEKAVMIGKKIAIISPEFIRKSELTTITNSTKGDHFHYYHLWDALYFYRKALENGYDFVYLYIPFADKLSHIYGPYSEQNLSALREIVNSVKKEMDPYKNEYRFIITADHGHVEAKRAIQMTDYPAVPANFSMAPFGSTRSIFFSGSSNLLESLNNYLPGLKIYDNNKNNLKMLLGSSECSRFSSFDYIGIPINGDSFFYPGSLDEGNTTYFKGRHGGLCRDEMLIPLIII</sequence>
<reference evidence="1 2" key="1">
    <citation type="submission" date="2016-04" db="EMBL/GenBank/DDBJ databases">
        <authorList>
            <person name="Evans L.H."/>
            <person name="Alamgir A."/>
            <person name="Owens N."/>
            <person name="Weber N.D."/>
            <person name="Virtaneva K."/>
            <person name="Barbian K."/>
            <person name="Babar A."/>
            <person name="Rosenke K."/>
        </authorList>
    </citation>
    <scope>NUCLEOTIDE SEQUENCE [LARGE SCALE GENOMIC DNA]</scope>
    <source>
        <strain evidence="2">S5(T) (JCM 30642 \VKM B-2941)</strain>
    </source>
</reference>
<dbReference type="SUPFAM" id="SSF53649">
    <property type="entry name" value="Alkaline phosphatase-like"/>
    <property type="match status" value="1"/>
</dbReference>